<dbReference type="PANTHER" id="PTHR40465:SF1">
    <property type="entry name" value="DUF6534 DOMAIN-CONTAINING PROTEIN"/>
    <property type="match status" value="1"/>
</dbReference>
<dbReference type="Proteomes" id="UP001383192">
    <property type="component" value="Unassembled WGS sequence"/>
</dbReference>
<evidence type="ECO:0000259" key="3">
    <source>
        <dbReference type="Pfam" id="PF20152"/>
    </source>
</evidence>
<feature type="transmembrane region" description="Helical" evidence="2">
    <location>
        <begin position="39"/>
        <end position="60"/>
    </location>
</feature>
<gene>
    <name evidence="4" type="ORF">VNI00_008571</name>
</gene>
<protein>
    <recommendedName>
        <fullName evidence="3">DUF6534 domain-containing protein</fullName>
    </recommendedName>
</protein>
<keyword evidence="2" id="KW-0472">Membrane</keyword>
<organism evidence="4 5">
    <name type="scientific">Paramarasmius palmivorus</name>
    <dbReference type="NCBI Taxonomy" id="297713"/>
    <lineage>
        <taxon>Eukaryota</taxon>
        <taxon>Fungi</taxon>
        <taxon>Dikarya</taxon>
        <taxon>Basidiomycota</taxon>
        <taxon>Agaricomycotina</taxon>
        <taxon>Agaricomycetes</taxon>
        <taxon>Agaricomycetidae</taxon>
        <taxon>Agaricales</taxon>
        <taxon>Marasmiineae</taxon>
        <taxon>Marasmiaceae</taxon>
        <taxon>Paramarasmius</taxon>
    </lineage>
</organism>
<keyword evidence="2" id="KW-1133">Transmembrane helix</keyword>
<name>A0AAW0CWS1_9AGAR</name>
<feature type="transmembrane region" description="Helical" evidence="2">
    <location>
        <begin position="72"/>
        <end position="89"/>
    </location>
</feature>
<sequence length="374" mass="41448">MSPVPGIPHDISYITGPIVMTPAISRIPIITDLKSSYQIVTFMLGQILYGVQILQVYLYYLSFPKDKTFVKAMVYAVFFLDTLQTVIFFRDAFQVFGYGFGDLANFKKAHLSGFSVPILTGMVQCFYAYQINVLSRSKILVGVIVTIASTQLIASIVEGVLVFKINNLSTLQRLSFIQCTVWLAGSALCDTIIAVVMTIYLMRAKTGMKSTNLLVKRLIRLVIETGTATGEKHPKIDHVQVLNAIQLQAAVAIIDCILFIGVQKYPFHTLPSRCLAKVYANTLMVILNSRIRITGSRDESKLNPSVINNVSSDLRFASMLSKQQNNTSEDTESSSRSDGGIASRIQYSRHTVGERMVPLEEMSSEPSGNDDMKP</sequence>
<feature type="transmembrane region" description="Helical" evidence="2">
    <location>
        <begin position="139"/>
        <end position="163"/>
    </location>
</feature>
<reference evidence="4 5" key="1">
    <citation type="submission" date="2024-01" db="EMBL/GenBank/DDBJ databases">
        <title>A draft genome for a cacao thread blight-causing isolate of Paramarasmius palmivorus.</title>
        <authorList>
            <person name="Baruah I.K."/>
            <person name="Bukari Y."/>
            <person name="Amoako-Attah I."/>
            <person name="Meinhardt L.W."/>
            <person name="Bailey B.A."/>
            <person name="Cohen S.P."/>
        </authorList>
    </citation>
    <scope>NUCLEOTIDE SEQUENCE [LARGE SCALE GENOMIC DNA]</scope>
    <source>
        <strain evidence="4 5">GH-12</strain>
    </source>
</reference>
<evidence type="ECO:0000256" key="1">
    <source>
        <dbReference type="SAM" id="MobiDB-lite"/>
    </source>
</evidence>
<evidence type="ECO:0000256" key="2">
    <source>
        <dbReference type="SAM" id="Phobius"/>
    </source>
</evidence>
<evidence type="ECO:0000313" key="4">
    <source>
        <dbReference type="EMBL" id="KAK7043217.1"/>
    </source>
</evidence>
<dbReference type="AlphaFoldDB" id="A0AAW0CWS1"/>
<dbReference type="InterPro" id="IPR045339">
    <property type="entry name" value="DUF6534"/>
</dbReference>
<dbReference type="Pfam" id="PF20152">
    <property type="entry name" value="DUF6534"/>
    <property type="match status" value="1"/>
</dbReference>
<keyword evidence="5" id="KW-1185">Reference proteome</keyword>
<keyword evidence="2" id="KW-0812">Transmembrane</keyword>
<comment type="caution">
    <text evidence="4">The sequence shown here is derived from an EMBL/GenBank/DDBJ whole genome shotgun (WGS) entry which is preliminary data.</text>
</comment>
<feature type="domain" description="DUF6534" evidence="3">
    <location>
        <begin position="186"/>
        <end position="290"/>
    </location>
</feature>
<proteinExistence type="predicted"/>
<dbReference type="EMBL" id="JAYKXP010000029">
    <property type="protein sequence ID" value="KAK7043217.1"/>
    <property type="molecule type" value="Genomic_DNA"/>
</dbReference>
<evidence type="ECO:0000313" key="5">
    <source>
        <dbReference type="Proteomes" id="UP001383192"/>
    </source>
</evidence>
<feature type="transmembrane region" description="Helical" evidence="2">
    <location>
        <begin position="175"/>
        <end position="201"/>
    </location>
</feature>
<dbReference type="PANTHER" id="PTHR40465">
    <property type="entry name" value="CHROMOSOME 1, WHOLE GENOME SHOTGUN SEQUENCE"/>
    <property type="match status" value="1"/>
</dbReference>
<accession>A0AAW0CWS1</accession>
<feature type="transmembrane region" description="Helical" evidence="2">
    <location>
        <begin position="109"/>
        <end position="127"/>
    </location>
</feature>
<feature type="region of interest" description="Disordered" evidence="1">
    <location>
        <begin position="321"/>
        <end position="374"/>
    </location>
</feature>